<dbReference type="InterPro" id="IPR042201">
    <property type="entry name" value="FH2_Formin_sf"/>
</dbReference>
<evidence type="ECO:0000259" key="3">
    <source>
        <dbReference type="PROSITE" id="PS51232"/>
    </source>
</evidence>
<feature type="compositionally biased region" description="Basic and acidic residues" evidence="2">
    <location>
        <begin position="1135"/>
        <end position="1149"/>
    </location>
</feature>
<evidence type="ECO:0000259" key="4">
    <source>
        <dbReference type="PROSITE" id="PS51444"/>
    </source>
</evidence>
<dbReference type="PANTHER" id="PTHR45920:SF4">
    <property type="entry name" value="FORMIN HOMOLOGY 2 DOMAIN CONTAINING, ISOFORM I"/>
    <property type="match status" value="1"/>
</dbReference>
<dbReference type="OrthoDB" id="9806920at2759"/>
<dbReference type="PANTHER" id="PTHR45920">
    <property type="entry name" value="FORMIN HOMOLOGY 2 DOMAIN CONTAINING, ISOFORM I"/>
    <property type="match status" value="1"/>
</dbReference>
<dbReference type="Pfam" id="PF02181">
    <property type="entry name" value="FH2"/>
    <property type="match status" value="1"/>
</dbReference>
<feature type="region of interest" description="Disordered" evidence="2">
    <location>
        <begin position="387"/>
        <end position="474"/>
    </location>
</feature>
<dbReference type="EMBL" id="CADEPI010000291">
    <property type="protein sequence ID" value="CAB3382993.1"/>
    <property type="molecule type" value="Genomic_DNA"/>
</dbReference>
<evidence type="ECO:0000256" key="1">
    <source>
        <dbReference type="ARBA" id="ARBA00023203"/>
    </source>
</evidence>
<dbReference type="SMART" id="SM00498">
    <property type="entry name" value="FH2"/>
    <property type="match status" value="1"/>
</dbReference>
<dbReference type="GO" id="GO:0005856">
    <property type="term" value="C:cytoskeleton"/>
    <property type="evidence" value="ECO:0007669"/>
    <property type="project" value="TreeGrafter"/>
</dbReference>
<dbReference type="PROSITE" id="PS51232">
    <property type="entry name" value="GBD_FH3"/>
    <property type="match status" value="1"/>
</dbReference>
<keyword evidence="6" id="KW-1185">Reference proteome</keyword>
<feature type="compositionally biased region" description="Basic and acidic residues" evidence="2">
    <location>
        <begin position="430"/>
        <end position="442"/>
    </location>
</feature>
<dbReference type="FunFam" id="1.25.10.10:FF:000056">
    <property type="entry name" value="FH1/FH2 domain-containing protein 3 isoform X1"/>
    <property type="match status" value="1"/>
</dbReference>
<dbReference type="InterPro" id="IPR056771">
    <property type="entry name" value="FH3_FHOD1-3-like"/>
</dbReference>
<feature type="region of interest" description="Disordered" evidence="2">
    <location>
        <begin position="546"/>
        <end position="571"/>
    </location>
</feature>
<feature type="compositionally biased region" description="Basic and acidic residues" evidence="2">
    <location>
        <begin position="548"/>
        <end position="558"/>
    </location>
</feature>
<feature type="domain" description="GBD/FH3" evidence="3">
    <location>
        <begin position="49"/>
        <end position="444"/>
    </location>
</feature>
<sequence length="1167" mass="132932">MDGVAHRVQFLNDIDPFEQVSNFLEPTRPPVFTFSLSLPLINQIAAVHKLLAAPHRLDDAALQILKDGEFGAYLDLDASISEQQEEFDGLKLSRKNSIVLRTQLSVRVHAIIEKLQNSEGRDLQRALFSLKQIFQEDKDLVHEFVQNDGLACLVKVGSEADQNYQNYILRALGQVMLYVDGMNGVMEHTDTVQWLYSLIASKFRLVVKTSLKLLLVFIEYKESNCDILINAIRAEDIPAGERPWHNVMRLLGGYDTSDTELLLYACTLLNKTLNGLTNRHTYYDQVDIIEAQGMSELVQKYMNRQGTDLDLLRQFQIYEAVLKFEDGEEDADGSSIIMIDETLRKTLRHRKICSVDSPTTRRRSKRWLNNYNNNLRNASPQLIVTSMRDEDDDDSSSSRSSPSLGNLEFIVSSGNYDHNDITPGLRKRRERAERHRSLREQQETILRSLNKEDEERKSGSEQDVDNQLNNVSRSHSRQDVIMNAVNHLESGLSRDSSGVHLSRENTVKDLTQKLSGQIGGVSSPTDEQKLGRIGDMTGLISKAMEGLNKSKSDSKTETKIAPPEPPKKSEVDLQWEKITENVDRPLALCDLDFTDLNSEDEVDILAPSIHSNGVPPPPPPAPAMMPPGAMPPPPCAPPSFGSAANSAEPGDNNLSEKLAKKSKKTVKLFWKEVRDDPVVVARLQKSGISLIWDELSPVFVDTQKLEHLFESRAKDIAPKKQQDLNKSKELIVLDSKRSNAINIGMTKLPPPRVIKTAILKMDTSVINREGIEKLFTMLPTEDERNRIQEAQVAHPDIPLGNAEQFLLTLTSITELSARLKLWAFKLDYENIEKEIAEPVMDLKQGMETLKSNRTFRCILGTLLSIGIFLNGVEVRGFQIEYLAKVPEVKDTVHKHSLLHHLCHMVMEKFPDATDLYSEIGAITRVSKVDFDEIKQNIKRLESECKASWEHLKVIAKHDGTTTMKSKMSDFLTDCAQRIIVLKTVHRRIMNRYSKFLLWLGTPAMKINETKPNEFCRILSEFALEYRTTRERVIQQMEKKANHRERNKTRGRMITEEMGEMGKFRAKEVCKKDDQLRQLLGGDITDSESTWRRQRRDFDRNHSEVVQSKDERFSDDDEILNSLVKTATKSRANRANPRERKRFMQADRKSALLNRSRSTTRGEYRPPL</sequence>
<dbReference type="InterPro" id="IPR014768">
    <property type="entry name" value="GBD/FH3_dom"/>
</dbReference>
<dbReference type="InterPro" id="IPR011989">
    <property type="entry name" value="ARM-like"/>
</dbReference>
<feature type="region of interest" description="Disordered" evidence="2">
    <location>
        <begin position="1127"/>
        <end position="1167"/>
    </location>
</feature>
<dbReference type="AlphaFoldDB" id="A0A8S1DSU0"/>
<feature type="region of interest" description="Disordered" evidence="2">
    <location>
        <begin position="634"/>
        <end position="654"/>
    </location>
</feature>
<evidence type="ECO:0000313" key="5">
    <source>
        <dbReference type="EMBL" id="CAB3382993.1"/>
    </source>
</evidence>
<comment type="caution">
    <text evidence="5">The sequence shown here is derived from an EMBL/GenBank/DDBJ whole genome shotgun (WGS) entry which is preliminary data.</text>
</comment>
<dbReference type="InterPro" id="IPR041387">
    <property type="entry name" value="FHOD1_GBD_N"/>
</dbReference>
<keyword evidence="1" id="KW-0009">Actin-binding</keyword>
<feature type="compositionally biased region" description="Basic and acidic residues" evidence="2">
    <location>
        <begin position="449"/>
        <end position="460"/>
    </location>
</feature>
<dbReference type="Pfam" id="PF18382">
    <property type="entry name" value="Formin_GBD_N"/>
    <property type="match status" value="1"/>
</dbReference>
<dbReference type="GO" id="GO:0030866">
    <property type="term" value="P:cortical actin cytoskeleton organization"/>
    <property type="evidence" value="ECO:0007669"/>
    <property type="project" value="TreeGrafter"/>
</dbReference>
<feature type="domain" description="FH2" evidence="4">
    <location>
        <begin position="655"/>
        <end position="1051"/>
    </location>
</feature>
<evidence type="ECO:0008006" key="7">
    <source>
        <dbReference type="Google" id="ProtNLM"/>
    </source>
</evidence>
<dbReference type="Gene3D" id="1.25.10.10">
    <property type="entry name" value="Leucine-rich Repeat Variant"/>
    <property type="match status" value="1"/>
</dbReference>
<name>A0A8S1DSU0_9INSE</name>
<gene>
    <name evidence="5" type="ORF">CLODIP_2_CD08239</name>
</gene>
<dbReference type="GO" id="GO:0051015">
    <property type="term" value="F:actin filament binding"/>
    <property type="evidence" value="ECO:0007669"/>
    <property type="project" value="TreeGrafter"/>
</dbReference>
<dbReference type="Pfam" id="PF24959">
    <property type="entry name" value="FH3_FHOD1-3"/>
    <property type="match status" value="1"/>
</dbReference>
<accession>A0A8S1DSU0</accession>
<reference evidence="5 6" key="1">
    <citation type="submission" date="2020-04" db="EMBL/GenBank/DDBJ databases">
        <authorList>
            <person name="Alioto T."/>
            <person name="Alioto T."/>
            <person name="Gomez Garrido J."/>
        </authorList>
    </citation>
    <scope>NUCLEOTIDE SEQUENCE [LARGE SCALE GENOMIC DNA]</scope>
</reference>
<evidence type="ECO:0000256" key="2">
    <source>
        <dbReference type="SAM" id="MobiDB-lite"/>
    </source>
</evidence>
<evidence type="ECO:0000313" key="6">
    <source>
        <dbReference type="Proteomes" id="UP000494165"/>
    </source>
</evidence>
<dbReference type="SUPFAM" id="SSF48371">
    <property type="entry name" value="ARM repeat"/>
    <property type="match status" value="1"/>
</dbReference>
<dbReference type="SUPFAM" id="SSF101447">
    <property type="entry name" value="Formin homology 2 domain (FH2 domain)"/>
    <property type="match status" value="1"/>
</dbReference>
<dbReference type="GO" id="GO:0005737">
    <property type="term" value="C:cytoplasm"/>
    <property type="evidence" value="ECO:0007669"/>
    <property type="project" value="TreeGrafter"/>
</dbReference>
<protein>
    <recommendedName>
        <fullName evidence="7">FH1/FH2 domain-containing protein 3</fullName>
    </recommendedName>
</protein>
<dbReference type="InterPro" id="IPR016024">
    <property type="entry name" value="ARM-type_fold"/>
</dbReference>
<dbReference type="InterPro" id="IPR015425">
    <property type="entry name" value="FH2_Formin"/>
</dbReference>
<organism evidence="5 6">
    <name type="scientific">Cloeon dipterum</name>
    <dbReference type="NCBI Taxonomy" id="197152"/>
    <lineage>
        <taxon>Eukaryota</taxon>
        <taxon>Metazoa</taxon>
        <taxon>Ecdysozoa</taxon>
        <taxon>Arthropoda</taxon>
        <taxon>Hexapoda</taxon>
        <taxon>Insecta</taxon>
        <taxon>Pterygota</taxon>
        <taxon>Palaeoptera</taxon>
        <taxon>Ephemeroptera</taxon>
        <taxon>Pisciforma</taxon>
        <taxon>Baetidae</taxon>
        <taxon>Cloeon</taxon>
    </lineage>
</organism>
<dbReference type="PROSITE" id="PS51444">
    <property type="entry name" value="FH2"/>
    <property type="match status" value="1"/>
</dbReference>
<dbReference type="Gene3D" id="1.20.58.2220">
    <property type="entry name" value="Formin, FH2 domain"/>
    <property type="match status" value="1"/>
</dbReference>
<dbReference type="Proteomes" id="UP000494165">
    <property type="component" value="Unassembled WGS sequence"/>
</dbReference>
<proteinExistence type="predicted"/>